<proteinExistence type="inferred from homology"/>
<evidence type="ECO:0000256" key="4">
    <source>
        <dbReference type="RuleBase" id="RU003456"/>
    </source>
</evidence>
<dbReference type="InterPro" id="IPR020396">
    <property type="entry name" value="NADH_UbQ_OxRdtase_CS"/>
</dbReference>
<evidence type="ECO:0000313" key="7">
    <source>
        <dbReference type="EMBL" id="KJU85981.1"/>
    </source>
</evidence>
<protein>
    <recommendedName>
        <fullName evidence="3">NADH-quinone oxidoreductase subunit C</fullName>
        <ecNumber evidence="3">7.1.1.-</ecNumber>
    </recommendedName>
    <alternativeName>
        <fullName evidence="3">NADH dehydrogenase I subunit C</fullName>
    </alternativeName>
    <alternativeName>
        <fullName evidence="3">NDH-1 subunit C</fullName>
    </alternativeName>
</protein>
<organism evidence="7 8">
    <name type="scientific">Candidatus Magnetobacterium bavaricum</name>
    <dbReference type="NCBI Taxonomy" id="29290"/>
    <lineage>
        <taxon>Bacteria</taxon>
        <taxon>Pseudomonadati</taxon>
        <taxon>Nitrospirota</taxon>
        <taxon>Thermodesulfovibrionia</taxon>
        <taxon>Thermodesulfovibrionales</taxon>
        <taxon>Candidatus Magnetobacteriaceae</taxon>
        <taxon>Candidatus Magnetobacterium</taxon>
    </lineage>
</organism>
<dbReference type="EC" id="7.1.1.-" evidence="3"/>
<keyword evidence="7" id="KW-0560">Oxidoreductase</keyword>
<dbReference type="EMBL" id="LACI01000783">
    <property type="protein sequence ID" value="KJU85981.1"/>
    <property type="molecule type" value="Genomic_DNA"/>
</dbReference>
<dbReference type="PROSITE" id="PS00542">
    <property type="entry name" value="COMPLEX1_30K"/>
    <property type="match status" value="1"/>
</dbReference>
<dbReference type="GO" id="GO:0050136">
    <property type="term" value="F:NADH dehydrogenase (quinone) (non-electrogenic) activity"/>
    <property type="evidence" value="ECO:0007669"/>
    <property type="project" value="UniProtKB-UniRule"/>
</dbReference>
<comment type="catalytic activity">
    <reaction evidence="3 5">
        <text>a quinone + NADH + 5 H(+)(in) = a quinol + NAD(+) + 4 H(+)(out)</text>
        <dbReference type="Rhea" id="RHEA:57888"/>
        <dbReference type="ChEBI" id="CHEBI:15378"/>
        <dbReference type="ChEBI" id="CHEBI:24646"/>
        <dbReference type="ChEBI" id="CHEBI:57540"/>
        <dbReference type="ChEBI" id="CHEBI:57945"/>
        <dbReference type="ChEBI" id="CHEBI:132124"/>
    </reaction>
</comment>
<accession>A0A0F3GVQ5</accession>
<dbReference type="InterPro" id="IPR010218">
    <property type="entry name" value="NADH_DH_suC"/>
</dbReference>
<dbReference type="GO" id="GO:0005886">
    <property type="term" value="C:plasma membrane"/>
    <property type="evidence" value="ECO:0007669"/>
    <property type="project" value="UniProtKB-SubCell"/>
</dbReference>
<dbReference type="PANTHER" id="PTHR10884">
    <property type="entry name" value="NADH DEHYDROGENASE UBIQUINONE IRON-SULFUR PROTEIN 3"/>
    <property type="match status" value="1"/>
</dbReference>
<dbReference type="Proteomes" id="UP000033423">
    <property type="component" value="Unassembled WGS sequence"/>
</dbReference>
<reference evidence="7 8" key="1">
    <citation type="submission" date="2015-02" db="EMBL/GenBank/DDBJ databases">
        <title>Single-cell genomics of uncultivated deep-branching MTB reveals a conserved set of magnetosome genes.</title>
        <authorList>
            <person name="Kolinko S."/>
            <person name="Richter M."/>
            <person name="Glockner F.O."/>
            <person name="Brachmann A."/>
            <person name="Schuler D."/>
        </authorList>
    </citation>
    <scope>NUCLEOTIDE SEQUENCE [LARGE SCALE GENOMIC DNA]</scope>
    <source>
        <strain evidence="7">TM-1</strain>
    </source>
</reference>
<dbReference type="Pfam" id="PF00329">
    <property type="entry name" value="Complex1_30kDa"/>
    <property type="match status" value="1"/>
</dbReference>
<dbReference type="PATRIC" id="fig|29290.4.peg.2387"/>
<comment type="caution">
    <text evidence="7">The sequence shown here is derived from an EMBL/GenBank/DDBJ whole genome shotgun (WGS) entry which is preliminary data.</text>
</comment>
<dbReference type="InterPro" id="IPR037232">
    <property type="entry name" value="NADH_quin_OxRdtase_su_C/D-like"/>
</dbReference>
<keyword evidence="3" id="KW-1003">Cell membrane</keyword>
<gene>
    <name evidence="3" type="primary">nuoC</name>
    <name evidence="7" type="ORF">MBAV_001825</name>
</gene>
<evidence type="ECO:0000256" key="2">
    <source>
        <dbReference type="ARBA" id="ARBA00022448"/>
    </source>
</evidence>
<comment type="subcellular location">
    <subcellularLocation>
        <location evidence="3">Cell membrane</location>
        <topology evidence="3">Peripheral membrane protein</topology>
        <orientation evidence="3">Cytoplasmic side</orientation>
    </subcellularLocation>
</comment>
<evidence type="ECO:0000259" key="6">
    <source>
        <dbReference type="Pfam" id="PF00329"/>
    </source>
</evidence>
<dbReference type="AlphaFoldDB" id="A0A0F3GVQ5"/>
<feature type="domain" description="NADH:ubiquinone oxidoreductase 30kDa subunit" evidence="6">
    <location>
        <begin position="31"/>
        <end position="153"/>
    </location>
</feature>
<evidence type="ECO:0000313" key="8">
    <source>
        <dbReference type="Proteomes" id="UP000033423"/>
    </source>
</evidence>
<dbReference type="SUPFAM" id="SSF143243">
    <property type="entry name" value="Nqo5-like"/>
    <property type="match status" value="1"/>
</dbReference>
<keyword evidence="2 3" id="KW-0813">Transport</keyword>
<evidence type="ECO:0000256" key="3">
    <source>
        <dbReference type="HAMAP-Rule" id="MF_01357"/>
    </source>
</evidence>
<sequence length="181" mass="21782">MDPAEIAAELKERFAEEVLYISKFRGQVGVYLRKYRVCDIARYLHDNPQYGFDYLNDLCGVDYMDIKTPRFEVVYHLYSVRHRHMLRLNVQVSENAPDIDSVVEIWAGANWHERECYDMYGIVFNNHPDLRRILMPEDWEGHPQRKDYPLAGPEDGEWRGFKEVERKAEEFKKYQWNRTRT</sequence>
<comment type="similarity">
    <text evidence="1 3 4">Belongs to the complex I 30 kDa subunit family.</text>
</comment>
<evidence type="ECO:0000256" key="5">
    <source>
        <dbReference type="RuleBase" id="RU003582"/>
    </source>
</evidence>
<keyword evidence="3 5" id="KW-0874">Quinone</keyword>
<dbReference type="GO" id="GO:0048038">
    <property type="term" value="F:quinone binding"/>
    <property type="evidence" value="ECO:0007669"/>
    <property type="project" value="UniProtKB-KW"/>
</dbReference>
<dbReference type="GO" id="GO:0008137">
    <property type="term" value="F:NADH dehydrogenase (ubiquinone) activity"/>
    <property type="evidence" value="ECO:0007669"/>
    <property type="project" value="InterPro"/>
</dbReference>
<keyword evidence="3" id="KW-0830">Ubiquinone</keyword>
<keyword evidence="8" id="KW-1185">Reference proteome</keyword>
<dbReference type="HAMAP" id="MF_01357">
    <property type="entry name" value="NDH1_NuoC"/>
    <property type="match status" value="1"/>
</dbReference>
<keyword evidence="3 4" id="KW-0520">NAD</keyword>
<keyword evidence="3 4" id="KW-1278">Translocase</keyword>
<dbReference type="InterPro" id="IPR001268">
    <property type="entry name" value="NADH_UbQ_OxRdtase_30kDa_su"/>
</dbReference>
<dbReference type="NCBIfam" id="TIGR01961">
    <property type="entry name" value="NuoC_fam"/>
    <property type="match status" value="1"/>
</dbReference>
<evidence type="ECO:0000256" key="1">
    <source>
        <dbReference type="ARBA" id="ARBA00007569"/>
    </source>
</evidence>
<dbReference type="PANTHER" id="PTHR10884:SF14">
    <property type="entry name" value="NADH DEHYDROGENASE [UBIQUINONE] IRON-SULFUR PROTEIN 3, MITOCHONDRIAL"/>
    <property type="match status" value="1"/>
</dbReference>
<comment type="subunit">
    <text evidence="3">NDH-1 is composed of 14 different subunits. Subunits NuoB, C, D, E, F, and G constitute the peripheral sector of the complex.</text>
</comment>
<dbReference type="Gene3D" id="3.30.460.80">
    <property type="entry name" value="NADH:ubiquinone oxidoreductase, 30kDa subunit"/>
    <property type="match status" value="1"/>
</dbReference>
<keyword evidence="3" id="KW-0472">Membrane</keyword>
<name>A0A0F3GVQ5_9BACT</name>
<comment type="function">
    <text evidence="3">NDH-1 shuttles electrons from NADH, via FMN and iron-sulfur (Fe-S) centers, to quinones in the respiratory chain. The immediate electron acceptor for the enzyme in this species is believed to be ubiquinone. Couples the redox reaction to proton translocation (for every two electrons transferred, four hydrogen ions are translocated across the cytoplasmic membrane), and thus conserves the redox energy in a proton gradient.</text>
</comment>